<comment type="caution">
    <text evidence="12">The sequence shown here is derived from an EMBL/GenBank/DDBJ whole genome shotgun (WGS) entry which is preliminary data.</text>
</comment>
<dbReference type="FunFam" id="3.40.50.2000:FF:000038">
    <property type="entry name" value="UDP-GlucuronosylTransferase"/>
    <property type="match status" value="1"/>
</dbReference>
<proteinExistence type="inferred from homology"/>
<keyword evidence="7" id="KW-0732">Signal</keyword>
<keyword evidence="13" id="KW-1185">Reference proteome</keyword>
<evidence type="ECO:0000256" key="5">
    <source>
        <dbReference type="ARBA" id="ARBA00022679"/>
    </source>
</evidence>
<evidence type="ECO:0000256" key="3">
    <source>
        <dbReference type="ARBA" id="ARBA00012544"/>
    </source>
</evidence>
<feature type="transmembrane region" description="Helical" evidence="11">
    <location>
        <begin position="442"/>
        <end position="465"/>
    </location>
</feature>
<protein>
    <recommendedName>
        <fullName evidence="3">glucuronosyltransferase</fullName>
        <ecNumber evidence="3">2.4.1.17</ecNumber>
    </recommendedName>
</protein>
<gene>
    <name evidence="12" type="primary">Cnig_chr_V.g19402</name>
    <name evidence="12" type="ORF">B9Z55_019402</name>
</gene>
<comment type="catalytic activity">
    <reaction evidence="10">
        <text>glucuronate acceptor + UDP-alpha-D-glucuronate = acceptor beta-D-glucuronoside + UDP + H(+)</text>
        <dbReference type="Rhea" id="RHEA:21032"/>
        <dbReference type="ChEBI" id="CHEBI:15378"/>
        <dbReference type="ChEBI" id="CHEBI:58052"/>
        <dbReference type="ChEBI" id="CHEBI:58223"/>
        <dbReference type="ChEBI" id="CHEBI:132367"/>
        <dbReference type="ChEBI" id="CHEBI:132368"/>
        <dbReference type="EC" id="2.4.1.17"/>
    </reaction>
</comment>
<dbReference type="PANTHER" id="PTHR48043">
    <property type="entry name" value="EG:EG0003.4 PROTEIN-RELATED"/>
    <property type="match status" value="1"/>
</dbReference>
<dbReference type="CDD" id="cd03784">
    <property type="entry name" value="GT1_Gtf-like"/>
    <property type="match status" value="1"/>
</dbReference>
<dbReference type="AlphaFoldDB" id="A0A2G5TI81"/>
<evidence type="ECO:0000256" key="8">
    <source>
        <dbReference type="ARBA" id="ARBA00022989"/>
    </source>
</evidence>
<dbReference type="GO" id="GO:0015020">
    <property type="term" value="F:glucuronosyltransferase activity"/>
    <property type="evidence" value="ECO:0007669"/>
    <property type="project" value="UniProtKB-EC"/>
</dbReference>
<keyword evidence="6 11" id="KW-0812">Transmembrane</keyword>
<dbReference type="OrthoDB" id="5835829at2759"/>
<evidence type="ECO:0000313" key="13">
    <source>
        <dbReference type="Proteomes" id="UP000230233"/>
    </source>
</evidence>
<name>A0A2G5TI81_9PELO</name>
<dbReference type="GO" id="GO:0016020">
    <property type="term" value="C:membrane"/>
    <property type="evidence" value="ECO:0007669"/>
    <property type="project" value="UniProtKB-SubCell"/>
</dbReference>
<comment type="similarity">
    <text evidence="2">Belongs to the UDP-glycosyltransferase family.</text>
</comment>
<dbReference type="EMBL" id="PDUG01000005">
    <property type="protein sequence ID" value="PIC27014.1"/>
    <property type="molecule type" value="Genomic_DNA"/>
</dbReference>
<dbReference type="EC" id="2.4.1.17" evidence="3"/>
<evidence type="ECO:0000256" key="2">
    <source>
        <dbReference type="ARBA" id="ARBA00009995"/>
    </source>
</evidence>
<evidence type="ECO:0000256" key="11">
    <source>
        <dbReference type="SAM" id="Phobius"/>
    </source>
</evidence>
<evidence type="ECO:0000256" key="1">
    <source>
        <dbReference type="ARBA" id="ARBA00004167"/>
    </source>
</evidence>
<keyword evidence="9 11" id="KW-0472">Membrane</keyword>
<keyword evidence="8 11" id="KW-1133">Transmembrane helix</keyword>
<organism evidence="12 13">
    <name type="scientific">Caenorhabditis nigoni</name>
    <dbReference type="NCBI Taxonomy" id="1611254"/>
    <lineage>
        <taxon>Eukaryota</taxon>
        <taxon>Metazoa</taxon>
        <taxon>Ecdysozoa</taxon>
        <taxon>Nematoda</taxon>
        <taxon>Chromadorea</taxon>
        <taxon>Rhabditida</taxon>
        <taxon>Rhabditina</taxon>
        <taxon>Rhabditomorpha</taxon>
        <taxon>Rhabditoidea</taxon>
        <taxon>Rhabditidae</taxon>
        <taxon>Peloderinae</taxon>
        <taxon>Caenorhabditis</taxon>
    </lineage>
</organism>
<evidence type="ECO:0000256" key="9">
    <source>
        <dbReference type="ARBA" id="ARBA00023136"/>
    </source>
</evidence>
<evidence type="ECO:0000256" key="7">
    <source>
        <dbReference type="ARBA" id="ARBA00022729"/>
    </source>
</evidence>
<accession>A0A2G5TI81</accession>
<sequence>MAVQIQRFEDWKTPIDMIFYSNLIPLLLLISSVESARFLVYCPLFAHSHHTFLAKIADTFSEAGHNVTFLAPIIVEGYENIKYWKHTKDIIYIQPDEELKDLGKVMKSVEFSKYWTEDLTVFSMIPSIKLFQKMLFKIYENFKKDLRVLDSLKNRKFDAIIYEVFAFNAIGALSPFGDKMAFEERLMNTLCSFIYGVLLRPPTMTSYKSPYKTIDLKIGGISVNRTQMKQEKLPLEFDKIMEIRKKTVLISFGTIMLSKDMPEDYKINILNVIESFPEVTFIWKYESDTFEEAKNTKNLYLFKWIPQTALLADSRLHVFITHAGLGSVNELSYMGKPALLVPLYADQSRNAKMLERHKGAISIDKKDLANFECLRNTFADVLNNQSYKKHAELLARQLELQPITPQELLLKHATFGAEFGELPSLDPYSREMSFFTFFMIDVYLFLFCSFVVSFYILFVVVRFLSRWMFRQQNQKQKTT</sequence>
<dbReference type="Pfam" id="PF00201">
    <property type="entry name" value="UDPGT"/>
    <property type="match status" value="1"/>
</dbReference>
<dbReference type="Gene3D" id="3.40.50.2000">
    <property type="entry name" value="Glycogen Phosphorylase B"/>
    <property type="match status" value="1"/>
</dbReference>
<dbReference type="STRING" id="1611254.A0A2G5TI81"/>
<keyword evidence="4" id="KW-0328">Glycosyltransferase</keyword>
<evidence type="ECO:0000256" key="4">
    <source>
        <dbReference type="ARBA" id="ARBA00022676"/>
    </source>
</evidence>
<dbReference type="InterPro" id="IPR050271">
    <property type="entry name" value="UDP-glycosyltransferase"/>
</dbReference>
<dbReference type="SUPFAM" id="SSF53756">
    <property type="entry name" value="UDP-Glycosyltransferase/glycogen phosphorylase"/>
    <property type="match status" value="1"/>
</dbReference>
<dbReference type="Proteomes" id="UP000230233">
    <property type="component" value="Chromosome V"/>
</dbReference>
<keyword evidence="5" id="KW-0808">Transferase</keyword>
<evidence type="ECO:0000256" key="10">
    <source>
        <dbReference type="ARBA" id="ARBA00047475"/>
    </source>
</evidence>
<evidence type="ECO:0000256" key="6">
    <source>
        <dbReference type="ARBA" id="ARBA00022692"/>
    </source>
</evidence>
<comment type="subcellular location">
    <subcellularLocation>
        <location evidence="1">Membrane</location>
        <topology evidence="1">Single-pass membrane protein</topology>
    </subcellularLocation>
</comment>
<dbReference type="InterPro" id="IPR002213">
    <property type="entry name" value="UDP_glucos_trans"/>
</dbReference>
<reference evidence="13" key="1">
    <citation type="submission" date="2017-10" db="EMBL/GenBank/DDBJ databases">
        <title>Rapid genome shrinkage in a self-fertile nematode reveals novel sperm competition proteins.</title>
        <authorList>
            <person name="Yin D."/>
            <person name="Schwarz E.M."/>
            <person name="Thomas C.G."/>
            <person name="Felde R.L."/>
            <person name="Korf I.F."/>
            <person name="Cutter A.D."/>
            <person name="Schartner C.M."/>
            <person name="Ralston E.J."/>
            <person name="Meyer B.J."/>
            <person name="Haag E.S."/>
        </authorList>
    </citation>
    <scope>NUCLEOTIDE SEQUENCE [LARGE SCALE GENOMIC DNA]</scope>
    <source>
        <strain evidence="13">JU1422</strain>
    </source>
</reference>
<evidence type="ECO:0000313" key="12">
    <source>
        <dbReference type="EMBL" id="PIC27014.1"/>
    </source>
</evidence>
<dbReference type="PANTHER" id="PTHR48043:SF116">
    <property type="entry name" value="GLUCURONOSYLTRANSFERASE"/>
    <property type="match status" value="1"/>
</dbReference>